<protein>
    <recommendedName>
        <fullName evidence="4">Tetratricopeptide repeat protein</fullName>
    </recommendedName>
</protein>
<organism evidence="2 3">
    <name type="scientific">Maribacter spongiicola</name>
    <dbReference type="NCBI Taxonomy" id="1206753"/>
    <lineage>
        <taxon>Bacteria</taxon>
        <taxon>Pseudomonadati</taxon>
        <taxon>Bacteroidota</taxon>
        <taxon>Flavobacteriia</taxon>
        <taxon>Flavobacteriales</taxon>
        <taxon>Flavobacteriaceae</taxon>
        <taxon>Maribacter</taxon>
    </lineage>
</organism>
<accession>A0A4R7K3N1</accession>
<feature type="coiled-coil region" evidence="1">
    <location>
        <begin position="138"/>
        <end position="165"/>
    </location>
</feature>
<name>A0A4R7K3N1_9FLAO</name>
<sequence>MLMFTPMKKSFLYSLVLLFVFVACKNRGNTPNISNRPFIACAPITTDMSWYQSDNIAPLIDGLDVVEFPVTTNNRLAQQYVNQGMVLAYGFNHAEAARSFYYATKLDPNCAMAYWGFAYVLGPNYNAGMEPDNYQRAYDAVQKAKELAENNASQKEKNLIEALSKRYVQFPVEDRGSLDLAYSNALREVYNNYLNDADVAALYAESIMDMYPFDLWDKKGNPRDRTNEIIEVVNSALEIDPKHPGAHHFKIHTLEASLHPEDALESAALFDEGLVPGAGHLVHMPSHIYIRTGDYHKGTLANIQAVAVDSSYIVACNAQGAYPIAYFPHNYHFMAATAALEGNSEMALDASNKVAKHSSTTLMKEPGWGTLQHFYTIPFYINVKFGKWDEILKMKNEVPSLKYPSAILSYARGMAFLRLDEIENAKKELRTLEVYAKDDSLKEISIWDINSVDVLVQIARNVLKAEILAKESKYLESIALLKEAVEIEDSLNYNEPPDWFFSVRHHLGAVQIEAELYDDAIKSYEEDLVRLPKNGWALHGLKLAYEKLNDQNMVNEIEVKRKLSWENADIVLTTSRIK</sequence>
<dbReference type="SUPFAM" id="SSF48452">
    <property type="entry name" value="TPR-like"/>
    <property type="match status" value="2"/>
</dbReference>
<evidence type="ECO:0000256" key="1">
    <source>
        <dbReference type="SAM" id="Coils"/>
    </source>
</evidence>
<dbReference type="InterPro" id="IPR019734">
    <property type="entry name" value="TPR_rpt"/>
</dbReference>
<dbReference type="InterPro" id="IPR011990">
    <property type="entry name" value="TPR-like_helical_dom_sf"/>
</dbReference>
<keyword evidence="3" id="KW-1185">Reference proteome</keyword>
<dbReference type="SMART" id="SM00028">
    <property type="entry name" value="TPR"/>
    <property type="match status" value="4"/>
</dbReference>
<keyword evidence="1" id="KW-0175">Coiled coil</keyword>
<dbReference type="PANTHER" id="PTHR45588">
    <property type="entry name" value="TPR DOMAIN-CONTAINING PROTEIN"/>
    <property type="match status" value="1"/>
</dbReference>
<evidence type="ECO:0008006" key="4">
    <source>
        <dbReference type="Google" id="ProtNLM"/>
    </source>
</evidence>
<gene>
    <name evidence="2" type="ORF">CLV90_1773</name>
</gene>
<comment type="caution">
    <text evidence="2">The sequence shown here is derived from an EMBL/GenBank/DDBJ whole genome shotgun (WGS) entry which is preliminary data.</text>
</comment>
<dbReference type="PANTHER" id="PTHR45588:SF1">
    <property type="entry name" value="WW DOMAIN-CONTAINING PROTEIN"/>
    <property type="match status" value="1"/>
</dbReference>
<evidence type="ECO:0000313" key="3">
    <source>
        <dbReference type="Proteomes" id="UP000294749"/>
    </source>
</evidence>
<proteinExistence type="predicted"/>
<dbReference type="Proteomes" id="UP000294749">
    <property type="component" value="Unassembled WGS sequence"/>
</dbReference>
<dbReference type="EMBL" id="SOAY01000011">
    <property type="protein sequence ID" value="TDT44697.1"/>
    <property type="molecule type" value="Genomic_DNA"/>
</dbReference>
<dbReference type="Gene3D" id="1.25.40.10">
    <property type="entry name" value="Tetratricopeptide repeat domain"/>
    <property type="match status" value="2"/>
</dbReference>
<evidence type="ECO:0000313" key="2">
    <source>
        <dbReference type="EMBL" id="TDT44697.1"/>
    </source>
</evidence>
<reference evidence="2 3" key="1">
    <citation type="submission" date="2019-03" db="EMBL/GenBank/DDBJ databases">
        <title>Genomic Encyclopedia of Archaeal and Bacterial Type Strains, Phase II (KMG-II): from individual species to whole genera.</title>
        <authorList>
            <person name="Goeker M."/>
        </authorList>
    </citation>
    <scope>NUCLEOTIDE SEQUENCE [LARGE SCALE GENOMIC DNA]</scope>
    <source>
        <strain evidence="2 3">DSM 25233</strain>
    </source>
</reference>
<dbReference type="AlphaFoldDB" id="A0A4R7K3N1"/>